<evidence type="ECO:0000256" key="5">
    <source>
        <dbReference type="ARBA" id="ARBA00023163"/>
    </source>
</evidence>
<dbReference type="PANTHER" id="PTHR43133">
    <property type="entry name" value="RNA POLYMERASE ECF-TYPE SIGMA FACTO"/>
    <property type="match status" value="1"/>
</dbReference>
<sequence length="188" mass="21669">MEEAELVRKMISGDKDAFAGLMEIYQKQALRAAYLISGNYADSEDIVQETFTSCYINRKQIRDPEAFKGWFYKTLSRTAWRVCRKARREQPAEEVYPEEKEAPGGLLSRVILKEEEQALYREILRLPVKQRTVIILYYYNEMTIKEIAAACGCLEGTVKSRLFHGKARLKEALTKQDQKGGATWTILS</sequence>
<reference evidence="8 9" key="1">
    <citation type="submission" date="2020-08" db="EMBL/GenBank/DDBJ databases">
        <title>Genome public.</title>
        <authorList>
            <person name="Liu C."/>
            <person name="Sun Q."/>
        </authorList>
    </citation>
    <scope>NUCLEOTIDE SEQUENCE [LARGE SCALE GENOMIC DNA]</scope>
    <source>
        <strain evidence="8 9">BX10</strain>
    </source>
</reference>
<evidence type="ECO:0000313" key="9">
    <source>
        <dbReference type="Proteomes" id="UP000647491"/>
    </source>
</evidence>
<keyword evidence="2" id="KW-0805">Transcription regulation</keyword>
<dbReference type="InterPro" id="IPR013325">
    <property type="entry name" value="RNA_pol_sigma_r2"/>
</dbReference>
<evidence type="ECO:0000256" key="1">
    <source>
        <dbReference type="ARBA" id="ARBA00010641"/>
    </source>
</evidence>
<dbReference type="Proteomes" id="UP000647491">
    <property type="component" value="Unassembled WGS sequence"/>
</dbReference>
<dbReference type="SUPFAM" id="SSF88946">
    <property type="entry name" value="Sigma2 domain of RNA polymerase sigma factors"/>
    <property type="match status" value="1"/>
</dbReference>
<dbReference type="InterPro" id="IPR014284">
    <property type="entry name" value="RNA_pol_sigma-70_dom"/>
</dbReference>
<dbReference type="PANTHER" id="PTHR43133:SF8">
    <property type="entry name" value="RNA POLYMERASE SIGMA FACTOR HI_1459-RELATED"/>
    <property type="match status" value="1"/>
</dbReference>
<dbReference type="InterPro" id="IPR007627">
    <property type="entry name" value="RNA_pol_sigma70_r2"/>
</dbReference>
<dbReference type="Pfam" id="PF08281">
    <property type="entry name" value="Sigma70_r4_2"/>
    <property type="match status" value="1"/>
</dbReference>
<protein>
    <submittedName>
        <fullName evidence="8">RNA polymerase sigma factor</fullName>
    </submittedName>
</protein>
<keyword evidence="5" id="KW-0804">Transcription</keyword>
<proteinExistence type="inferred from homology"/>
<evidence type="ECO:0000313" key="8">
    <source>
        <dbReference type="EMBL" id="MBC8598650.1"/>
    </source>
</evidence>
<keyword evidence="3" id="KW-0731">Sigma factor</keyword>
<organism evidence="8 9">
    <name type="scientific">Enterocloster hominis</name>
    <name type="common">ex Liu et al. 2021</name>
    <dbReference type="NCBI Taxonomy" id="2763663"/>
    <lineage>
        <taxon>Bacteria</taxon>
        <taxon>Bacillati</taxon>
        <taxon>Bacillota</taxon>
        <taxon>Clostridia</taxon>
        <taxon>Lachnospirales</taxon>
        <taxon>Lachnospiraceae</taxon>
        <taxon>Enterocloster</taxon>
    </lineage>
</organism>
<dbReference type="EMBL" id="JACRTJ010000013">
    <property type="protein sequence ID" value="MBC8598650.1"/>
    <property type="molecule type" value="Genomic_DNA"/>
</dbReference>
<feature type="domain" description="RNA polymerase sigma factor 70 region 4 type 2" evidence="7">
    <location>
        <begin position="117"/>
        <end position="169"/>
    </location>
</feature>
<comment type="similarity">
    <text evidence="1">Belongs to the sigma-70 factor family. ECF subfamily.</text>
</comment>
<dbReference type="RefSeq" id="WP_022273204.1">
    <property type="nucleotide sequence ID" value="NZ_JACRTJ010000013.1"/>
</dbReference>
<comment type="caution">
    <text evidence="8">The sequence shown here is derived from an EMBL/GenBank/DDBJ whole genome shotgun (WGS) entry which is preliminary data.</text>
</comment>
<dbReference type="InterPro" id="IPR036388">
    <property type="entry name" value="WH-like_DNA-bd_sf"/>
</dbReference>
<dbReference type="InterPro" id="IPR013324">
    <property type="entry name" value="RNA_pol_sigma_r3/r4-like"/>
</dbReference>
<dbReference type="SUPFAM" id="SSF88659">
    <property type="entry name" value="Sigma3 and sigma4 domains of RNA polymerase sigma factors"/>
    <property type="match status" value="1"/>
</dbReference>
<dbReference type="NCBIfam" id="TIGR02937">
    <property type="entry name" value="sigma70-ECF"/>
    <property type="match status" value="1"/>
</dbReference>
<feature type="domain" description="RNA polymerase sigma-70 region 2" evidence="6">
    <location>
        <begin position="21"/>
        <end position="88"/>
    </location>
</feature>
<keyword evidence="9" id="KW-1185">Reference proteome</keyword>
<evidence type="ECO:0000256" key="2">
    <source>
        <dbReference type="ARBA" id="ARBA00023015"/>
    </source>
</evidence>
<evidence type="ECO:0000256" key="4">
    <source>
        <dbReference type="ARBA" id="ARBA00023125"/>
    </source>
</evidence>
<dbReference type="Gene3D" id="1.10.10.10">
    <property type="entry name" value="Winged helix-like DNA-binding domain superfamily/Winged helix DNA-binding domain"/>
    <property type="match status" value="1"/>
</dbReference>
<dbReference type="Pfam" id="PF04542">
    <property type="entry name" value="Sigma70_r2"/>
    <property type="match status" value="1"/>
</dbReference>
<evidence type="ECO:0000259" key="7">
    <source>
        <dbReference type="Pfam" id="PF08281"/>
    </source>
</evidence>
<dbReference type="InterPro" id="IPR013249">
    <property type="entry name" value="RNA_pol_sigma70_r4_t2"/>
</dbReference>
<evidence type="ECO:0000256" key="3">
    <source>
        <dbReference type="ARBA" id="ARBA00023082"/>
    </source>
</evidence>
<dbReference type="CDD" id="cd06171">
    <property type="entry name" value="Sigma70_r4"/>
    <property type="match status" value="1"/>
</dbReference>
<dbReference type="Gene3D" id="1.10.1740.10">
    <property type="match status" value="1"/>
</dbReference>
<keyword evidence="4" id="KW-0238">DNA-binding</keyword>
<accession>A0ABR7NRA6</accession>
<dbReference type="InterPro" id="IPR039425">
    <property type="entry name" value="RNA_pol_sigma-70-like"/>
</dbReference>
<gene>
    <name evidence="8" type="ORF">H8708_05290</name>
</gene>
<evidence type="ECO:0000259" key="6">
    <source>
        <dbReference type="Pfam" id="PF04542"/>
    </source>
</evidence>
<name>A0ABR7NRA6_9FIRM</name>